<gene>
    <name evidence="2" type="ORF">ACJRO7_008463</name>
</gene>
<dbReference type="EMBL" id="JBJKBG010000011">
    <property type="protein sequence ID" value="KAL3716887.1"/>
    <property type="molecule type" value="Genomic_DNA"/>
</dbReference>
<proteinExistence type="predicted"/>
<protein>
    <submittedName>
        <fullName evidence="2">Uncharacterized protein</fullName>
    </submittedName>
</protein>
<keyword evidence="1" id="KW-0812">Transmembrane</keyword>
<evidence type="ECO:0000313" key="2">
    <source>
        <dbReference type="EMBL" id="KAL3716887.1"/>
    </source>
</evidence>
<feature type="transmembrane region" description="Helical" evidence="1">
    <location>
        <begin position="99"/>
        <end position="119"/>
    </location>
</feature>
<reference evidence="2 3" key="1">
    <citation type="submission" date="2024-11" db="EMBL/GenBank/DDBJ databases">
        <title>Chromosome-level genome assembly of Eucalyptus globulus Labill. provides insights into its genome evolution.</title>
        <authorList>
            <person name="Li X."/>
        </authorList>
    </citation>
    <scope>NUCLEOTIDE SEQUENCE [LARGE SCALE GENOMIC DNA]</scope>
    <source>
        <strain evidence="2">CL2024</strain>
        <tissue evidence="2">Fresh tender leaves</tissue>
    </source>
</reference>
<organism evidence="2 3">
    <name type="scientific">Eucalyptus globulus</name>
    <name type="common">Tasmanian blue gum</name>
    <dbReference type="NCBI Taxonomy" id="34317"/>
    <lineage>
        <taxon>Eukaryota</taxon>
        <taxon>Viridiplantae</taxon>
        <taxon>Streptophyta</taxon>
        <taxon>Embryophyta</taxon>
        <taxon>Tracheophyta</taxon>
        <taxon>Spermatophyta</taxon>
        <taxon>Magnoliopsida</taxon>
        <taxon>eudicotyledons</taxon>
        <taxon>Gunneridae</taxon>
        <taxon>Pentapetalae</taxon>
        <taxon>rosids</taxon>
        <taxon>malvids</taxon>
        <taxon>Myrtales</taxon>
        <taxon>Myrtaceae</taxon>
        <taxon>Myrtoideae</taxon>
        <taxon>Eucalypteae</taxon>
        <taxon>Eucalyptus</taxon>
    </lineage>
</organism>
<sequence length="168" mass="19176">MKKSTSSDQSGKVEGKSLEKKQKFRMKILCCKRASLIPRHHISTFKHFKERIDGLKPRKEQAVPQSKEIDTSGSLPVYERRDHGLGPEVILISGRRKNFMLYEVISILVEEGAGAVRAIFSLMGDKIFSTLHAECLALILLFVMELVTLCRVGVETTRTYVRMKEFIY</sequence>
<keyword evidence="1" id="KW-0472">Membrane</keyword>
<comment type="caution">
    <text evidence="2">The sequence shown here is derived from an EMBL/GenBank/DDBJ whole genome shotgun (WGS) entry which is preliminary data.</text>
</comment>
<evidence type="ECO:0000256" key="1">
    <source>
        <dbReference type="SAM" id="Phobius"/>
    </source>
</evidence>
<dbReference type="Proteomes" id="UP001634007">
    <property type="component" value="Unassembled WGS sequence"/>
</dbReference>
<accession>A0ABD3IS09</accession>
<evidence type="ECO:0000313" key="3">
    <source>
        <dbReference type="Proteomes" id="UP001634007"/>
    </source>
</evidence>
<name>A0ABD3IS09_EUCGL</name>
<keyword evidence="3" id="KW-1185">Reference proteome</keyword>
<keyword evidence="1" id="KW-1133">Transmembrane helix</keyword>
<feature type="transmembrane region" description="Helical" evidence="1">
    <location>
        <begin position="131"/>
        <end position="154"/>
    </location>
</feature>
<dbReference type="AlphaFoldDB" id="A0ABD3IS09"/>